<dbReference type="Gene3D" id="1.10.10.10">
    <property type="entry name" value="Winged helix-like DNA-binding domain superfamily/Winged helix DNA-binding domain"/>
    <property type="match status" value="1"/>
</dbReference>
<dbReference type="GO" id="GO:0003677">
    <property type="term" value="F:DNA binding"/>
    <property type="evidence" value="ECO:0007669"/>
    <property type="project" value="UniProtKB-KW"/>
</dbReference>
<dbReference type="PROSITE" id="PS50949">
    <property type="entry name" value="HTH_GNTR"/>
    <property type="match status" value="1"/>
</dbReference>
<evidence type="ECO:0000256" key="1">
    <source>
        <dbReference type="ARBA" id="ARBA00023015"/>
    </source>
</evidence>
<dbReference type="PROSITE" id="PS51202">
    <property type="entry name" value="RCK_C"/>
    <property type="match status" value="1"/>
</dbReference>
<dbReference type="GO" id="GO:0008324">
    <property type="term" value="F:monoatomic cation transmembrane transporter activity"/>
    <property type="evidence" value="ECO:0007669"/>
    <property type="project" value="InterPro"/>
</dbReference>
<evidence type="ECO:0000256" key="4">
    <source>
        <dbReference type="SAM" id="Coils"/>
    </source>
</evidence>
<dbReference type="InterPro" id="IPR000524">
    <property type="entry name" value="Tscrpt_reg_HTH_GntR"/>
</dbReference>
<dbReference type="CDD" id="cd07377">
    <property type="entry name" value="WHTH_GntR"/>
    <property type="match status" value="1"/>
</dbReference>
<evidence type="ECO:0000313" key="7">
    <source>
        <dbReference type="EMBL" id="ADU26287.1"/>
    </source>
</evidence>
<evidence type="ECO:0000259" key="6">
    <source>
        <dbReference type="PROSITE" id="PS51202"/>
    </source>
</evidence>
<dbReference type="SUPFAM" id="SSF116726">
    <property type="entry name" value="TrkA C-terminal domain-like"/>
    <property type="match status" value="1"/>
</dbReference>
<proteinExistence type="predicted"/>
<dbReference type="STRING" id="663278.Ethha_0718"/>
<evidence type="ECO:0000256" key="2">
    <source>
        <dbReference type="ARBA" id="ARBA00023125"/>
    </source>
</evidence>
<protein>
    <submittedName>
        <fullName evidence="7">Transcriptional regulator, GntR family</fullName>
    </submittedName>
</protein>
<dbReference type="InterPro" id="IPR006037">
    <property type="entry name" value="RCK_C"/>
</dbReference>
<dbReference type="EMBL" id="CP002400">
    <property type="protein sequence ID" value="ADU26287.1"/>
    <property type="molecule type" value="Genomic_DNA"/>
</dbReference>
<evidence type="ECO:0000313" key="8">
    <source>
        <dbReference type="Proteomes" id="UP000001551"/>
    </source>
</evidence>
<evidence type="ECO:0000259" key="5">
    <source>
        <dbReference type="PROSITE" id="PS50949"/>
    </source>
</evidence>
<dbReference type="Pfam" id="PF00392">
    <property type="entry name" value="GntR"/>
    <property type="match status" value="1"/>
</dbReference>
<dbReference type="InterPro" id="IPR036390">
    <property type="entry name" value="WH_DNA-bd_sf"/>
</dbReference>
<gene>
    <name evidence="7" type="ordered locus">Ethha_0718</name>
</gene>
<keyword evidence="3" id="KW-0804">Transcription</keyword>
<keyword evidence="1" id="KW-0805">Transcription regulation</keyword>
<dbReference type="Pfam" id="PF02080">
    <property type="entry name" value="TrkA_C"/>
    <property type="match status" value="1"/>
</dbReference>
<sequence length="212" mass="23364">MNAMASSAQITVPRYLKIAVDLAARIASGEIPEGEKLKGRSILSTEYHVSPETIRRAMSILADKQVVEIYLGSGIIVASKAKAIQFVNSFQDDESISHLRRELAQLFAKREQMDEEIMTLTSRIIDMYKYKRSDLISPVEVAIPDTSGAIGKSIGQLEIWHNTGATIIGVIQNTHILISPGPYYEFVKGDKALIVGDENVIGRFNAFIQGLV</sequence>
<dbReference type="eggNOG" id="COG0490">
    <property type="taxonomic scope" value="Bacteria"/>
</dbReference>
<dbReference type="PANTHER" id="PTHR44846">
    <property type="entry name" value="MANNOSYL-D-GLYCERATE TRANSPORT/METABOLISM SYSTEM REPRESSOR MNGR-RELATED"/>
    <property type="match status" value="1"/>
</dbReference>
<dbReference type="Gene3D" id="3.30.70.1450">
    <property type="entry name" value="Regulator of K+ conductance, C-terminal domain"/>
    <property type="match status" value="1"/>
</dbReference>
<accession>E6U2J6</accession>
<feature type="domain" description="HTH gntR-type" evidence="5">
    <location>
        <begin position="12"/>
        <end position="80"/>
    </location>
</feature>
<dbReference type="SMART" id="SM00345">
    <property type="entry name" value="HTH_GNTR"/>
    <property type="match status" value="1"/>
</dbReference>
<name>E6U2J6_ETHHY</name>
<keyword evidence="2" id="KW-0238">DNA-binding</keyword>
<dbReference type="GO" id="GO:0045892">
    <property type="term" value="P:negative regulation of DNA-templated transcription"/>
    <property type="evidence" value="ECO:0007669"/>
    <property type="project" value="TreeGrafter"/>
</dbReference>
<dbReference type="InterPro" id="IPR036388">
    <property type="entry name" value="WH-like_DNA-bd_sf"/>
</dbReference>
<dbReference type="HOGENOM" id="CLU_112362_0_0_9"/>
<keyword evidence="4" id="KW-0175">Coiled coil</keyword>
<dbReference type="GO" id="GO:0003700">
    <property type="term" value="F:DNA-binding transcription factor activity"/>
    <property type="evidence" value="ECO:0007669"/>
    <property type="project" value="InterPro"/>
</dbReference>
<dbReference type="GO" id="GO:0006813">
    <property type="term" value="P:potassium ion transport"/>
    <property type="evidence" value="ECO:0007669"/>
    <property type="project" value="InterPro"/>
</dbReference>
<dbReference type="eggNOG" id="COG2188">
    <property type="taxonomic scope" value="Bacteria"/>
</dbReference>
<keyword evidence="8" id="KW-1185">Reference proteome</keyword>
<dbReference type="KEGG" id="eha:Ethha_0718"/>
<dbReference type="Proteomes" id="UP000001551">
    <property type="component" value="Chromosome"/>
</dbReference>
<dbReference type="AlphaFoldDB" id="E6U2J6"/>
<reference evidence="7 8" key="1">
    <citation type="submission" date="2010-12" db="EMBL/GenBank/DDBJ databases">
        <title>Complete sequence of Ethanoligenens harbinense YUAN-3.</title>
        <authorList>
            <person name="Lucas S."/>
            <person name="Copeland A."/>
            <person name="Lapidus A."/>
            <person name="Cheng J.-F."/>
            <person name="Bruce D."/>
            <person name="Goodwin L."/>
            <person name="Pitluck S."/>
            <person name="Chertkov O."/>
            <person name="Misra M."/>
            <person name="Detter J.C."/>
            <person name="Han C."/>
            <person name="Tapia R."/>
            <person name="Land M."/>
            <person name="Hauser L."/>
            <person name="Jeffries C."/>
            <person name="Kyrpides N."/>
            <person name="Ivanova N."/>
            <person name="Mikhailova N."/>
            <person name="Wang A."/>
            <person name="Mouttaki H."/>
            <person name="He Z."/>
            <person name="Zhou J."/>
            <person name="Hemme C.L."/>
            <person name="Woyke T."/>
        </authorList>
    </citation>
    <scope>NUCLEOTIDE SEQUENCE [LARGE SCALE GENOMIC DNA]</scope>
    <source>
        <strain evidence="8">DSM 18485 / JCM 12961 / CGMCC 1.5033 / YUAN-3</strain>
    </source>
</reference>
<dbReference type="InterPro" id="IPR036721">
    <property type="entry name" value="RCK_C_sf"/>
</dbReference>
<organism evidence="7 8">
    <name type="scientific">Ethanoligenens harbinense (strain DSM 18485 / JCM 12961 / CGMCC 1.5033 / YUAN-3)</name>
    <dbReference type="NCBI Taxonomy" id="663278"/>
    <lineage>
        <taxon>Bacteria</taxon>
        <taxon>Bacillati</taxon>
        <taxon>Bacillota</taxon>
        <taxon>Clostridia</taxon>
        <taxon>Eubacteriales</taxon>
        <taxon>Oscillospiraceae</taxon>
        <taxon>Ethanoligenens</taxon>
    </lineage>
</organism>
<feature type="coiled-coil region" evidence="4">
    <location>
        <begin position="96"/>
        <end position="123"/>
    </location>
</feature>
<dbReference type="PANTHER" id="PTHR44846:SF17">
    <property type="entry name" value="GNTR-FAMILY TRANSCRIPTIONAL REGULATOR"/>
    <property type="match status" value="1"/>
</dbReference>
<dbReference type="InterPro" id="IPR050679">
    <property type="entry name" value="Bact_HTH_transcr_reg"/>
</dbReference>
<dbReference type="SUPFAM" id="SSF46785">
    <property type="entry name" value="Winged helix' DNA-binding domain"/>
    <property type="match status" value="1"/>
</dbReference>
<feature type="domain" description="RCK C-terminal" evidence="6">
    <location>
        <begin position="125"/>
        <end position="210"/>
    </location>
</feature>
<evidence type="ECO:0000256" key="3">
    <source>
        <dbReference type="ARBA" id="ARBA00023163"/>
    </source>
</evidence>